<dbReference type="Proteomes" id="UP000199051">
    <property type="component" value="Unassembled WGS sequence"/>
</dbReference>
<sequence length="407" mass="45590">MNELPQWMKHLGERASAPDFERWRQMVTNVGGCTHPIRLAGESTTVDPATGEVLGTYNTRDEPTGYILTACGNRRASRCEPCSRVYADDIFHLIHSGLVSECPRVFTTFTAPSFGPVHTRVLVGDRVRPCHPRDTGPSCRLRHSSDDPRLGQAIDSDSYDYTGAVLWNHHAGKLWHTFTVYLRRHLAELVGVPRSRLGDVLRVEYAKVAEYQARGLVHFHAVIRLDGPFGVDVLTEAITSATLATRVSLPDRSLRWGAQLDIRPIETGGHWTDQRVARYIAKYATKGAEAAGTVNRPLRNIRHLERIRGLTPHARRMIEHCWQLGLRDWAHMLGYGGHFSTKSRRYSATLGAMRAARARHRLDEARAHEGLPPLPPGPLARVGSWQVIGTGYRTLAEETWAETIRSA</sequence>
<dbReference type="EMBL" id="FOGI01000005">
    <property type="protein sequence ID" value="SER79738.1"/>
    <property type="molecule type" value="Genomic_DNA"/>
</dbReference>
<evidence type="ECO:0008006" key="3">
    <source>
        <dbReference type="Google" id="ProtNLM"/>
    </source>
</evidence>
<dbReference type="STRING" id="155974.SAMN04487818_105262"/>
<evidence type="ECO:0000313" key="2">
    <source>
        <dbReference type="Proteomes" id="UP000199051"/>
    </source>
</evidence>
<gene>
    <name evidence="1" type="ORF">SAMN04487818_105262</name>
</gene>
<protein>
    <recommendedName>
        <fullName evidence="3">Replication initiation protein</fullName>
    </recommendedName>
</protein>
<name>A0A1H9S487_9PSEU</name>
<evidence type="ECO:0000313" key="1">
    <source>
        <dbReference type="EMBL" id="SER79738.1"/>
    </source>
</evidence>
<dbReference type="InterPro" id="IPR046828">
    <property type="entry name" value="RepSA"/>
</dbReference>
<dbReference type="Pfam" id="PF20199">
    <property type="entry name" value="RepSA"/>
    <property type="match status" value="1"/>
</dbReference>
<accession>A0A1H9S487</accession>
<organism evidence="1 2">
    <name type="scientific">Actinokineospora terrae</name>
    <dbReference type="NCBI Taxonomy" id="155974"/>
    <lineage>
        <taxon>Bacteria</taxon>
        <taxon>Bacillati</taxon>
        <taxon>Actinomycetota</taxon>
        <taxon>Actinomycetes</taxon>
        <taxon>Pseudonocardiales</taxon>
        <taxon>Pseudonocardiaceae</taxon>
        <taxon>Actinokineospora</taxon>
    </lineage>
</organism>
<dbReference type="RefSeq" id="WP_218150655.1">
    <property type="nucleotide sequence ID" value="NZ_FOGI01000005.1"/>
</dbReference>
<dbReference type="AlphaFoldDB" id="A0A1H9S487"/>
<keyword evidence="2" id="KW-1185">Reference proteome</keyword>
<reference evidence="2" key="1">
    <citation type="submission" date="2016-10" db="EMBL/GenBank/DDBJ databases">
        <authorList>
            <person name="Varghese N."/>
            <person name="Submissions S."/>
        </authorList>
    </citation>
    <scope>NUCLEOTIDE SEQUENCE [LARGE SCALE GENOMIC DNA]</scope>
    <source>
        <strain evidence="2">DSM 44260</strain>
    </source>
</reference>
<proteinExistence type="predicted"/>